<comment type="caution">
    <text evidence="3">The sequence shown here is derived from an EMBL/GenBank/DDBJ whole genome shotgun (WGS) entry which is preliminary data.</text>
</comment>
<dbReference type="Pfam" id="PF06477">
    <property type="entry name" value="DUF1091"/>
    <property type="match status" value="1"/>
</dbReference>
<keyword evidence="1 2" id="KW-0732">Signal</keyword>
<reference evidence="3" key="1">
    <citation type="submission" date="2019-08" db="EMBL/GenBank/DDBJ databases">
        <title>The genome of the North American firefly Photinus pyralis.</title>
        <authorList>
            <consortium name="Photinus pyralis genome working group"/>
            <person name="Fallon T.R."/>
            <person name="Sander Lower S.E."/>
            <person name="Weng J.-K."/>
        </authorList>
    </citation>
    <scope>NUCLEOTIDE SEQUENCE</scope>
    <source>
        <strain evidence="3">TRF0915ILg1</strain>
        <tissue evidence="3">Whole body</tissue>
    </source>
</reference>
<sequence>MFKFLIVALLATFMVFGFEQHDYFLIFERGEVVSFNTKFVRNFRIRTFKYNRTQAVMNMSIDLKIDFGNNVKVKVEGYKFASNEYRGFPIVFERRLCSMINSDEFGLRNLYKCGNISTCPIKKGSYHMCNWFPEESKLPPFVPIGSYKLEMTYMLDSEEVWVFNLYAT</sequence>
<dbReference type="PANTHER" id="PTHR21112">
    <property type="entry name" value="CHEMOSENSORY PROTEIN A 29A-RELATED"/>
    <property type="match status" value="1"/>
</dbReference>
<dbReference type="OrthoDB" id="6731335at2759"/>
<dbReference type="Proteomes" id="UP000801492">
    <property type="component" value="Unassembled WGS sequence"/>
</dbReference>
<feature type="signal peptide" evidence="2">
    <location>
        <begin position="1"/>
        <end position="17"/>
    </location>
</feature>
<name>A0A8K0GIH9_IGNLU</name>
<evidence type="ECO:0000313" key="3">
    <source>
        <dbReference type="EMBL" id="KAF2899203.1"/>
    </source>
</evidence>
<evidence type="ECO:0000313" key="4">
    <source>
        <dbReference type="Proteomes" id="UP000801492"/>
    </source>
</evidence>
<gene>
    <name evidence="3" type="ORF">ILUMI_06971</name>
</gene>
<organism evidence="3 4">
    <name type="scientific">Ignelater luminosus</name>
    <name type="common">Cucubano</name>
    <name type="synonym">Pyrophorus luminosus</name>
    <dbReference type="NCBI Taxonomy" id="2038154"/>
    <lineage>
        <taxon>Eukaryota</taxon>
        <taxon>Metazoa</taxon>
        <taxon>Ecdysozoa</taxon>
        <taxon>Arthropoda</taxon>
        <taxon>Hexapoda</taxon>
        <taxon>Insecta</taxon>
        <taxon>Pterygota</taxon>
        <taxon>Neoptera</taxon>
        <taxon>Endopterygota</taxon>
        <taxon>Coleoptera</taxon>
        <taxon>Polyphaga</taxon>
        <taxon>Elateriformia</taxon>
        <taxon>Elateroidea</taxon>
        <taxon>Elateridae</taxon>
        <taxon>Agrypninae</taxon>
        <taxon>Pyrophorini</taxon>
        <taxon>Ignelater</taxon>
    </lineage>
</organism>
<dbReference type="SUPFAM" id="SSF63707">
    <property type="entry name" value="Ganglioside M2 (gm2) activator"/>
    <property type="match status" value="1"/>
</dbReference>
<proteinExistence type="predicted"/>
<accession>A0A8K0GIH9</accession>
<dbReference type="InterPro" id="IPR010512">
    <property type="entry name" value="DUF1091"/>
</dbReference>
<protein>
    <recommendedName>
        <fullName evidence="5">MD-2-related lipid-recognition domain-containing protein</fullName>
    </recommendedName>
</protein>
<feature type="chain" id="PRO_5035423257" description="MD-2-related lipid-recognition domain-containing protein" evidence="2">
    <location>
        <begin position="18"/>
        <end position="168"/>
    </location>
</feature>
<keyword evidence="4" id="KW-1185">Reference proteome</keyword>
<feature type="non-terminal residue" evidence="3">
    <location>
        <position position="1"/>
    </location>
</feature>
<evidence type="ECO:0000256" key="1">
    <source>
        <dbReference type="ARBA" id="ARBA00022729"/>
    </source>
</evidence>
<evidence type="ECO:0008006" key="5">
    <source>
        <dbReference type="Google" id="ProtNLM"/>
    </source>
</evidence>
<dbReference type="PANTHER" id="PTHR21112:SF0">
    <property type="entry name" value="CHEMOSENSORY PROTEIN A 29A-RELATED"/>
    <property type="match status" value="1"/>
</dbReference>
<evidence type="ECO:0000256" key="2">
    <source>
        <dbReference type="SAM" id="SignalP"/>
    </source>
</evidence>
<dbReference type="InterPro" id="IPR036846">
    <property type="entry name" value="GM2-AP_sf"/>
</dbReference>
<dbReference type="EMBL" id="VTPC01002983">
    <property type="protein sequence ID" value="KAF2899203.1"/>
    <property type="molecule type" value="Genomic_DNA"/>
</dbReference>
<dbReference type="AlphaFoldDB" id="A0A8K0GIH9"/>